<protein>
    <submittedName>
        <fullName evidence="3">Addiction module antidote protein, HigA family</fullName>
    </submittedName>
</protein>
<gene>
    <name evidence="3" type="ORF">SAMN02745885_01607</name>
</gene>
<reference evidence="4" key="1">
    <citation type="submission" date="2017-02" db="EMBL/GenBank/DDBJ databases">
        <authorList>
            <person name="Varghese N."/>
            <person name="Submissions S."/>
        </authorList>
    </citation>
    <scope>NUCLEOTIDE SEQUENCE [LARGE SCALE GENOMIC DNA]</scope>
    <source>
        <strain evidence="4">DSM 16521</strain>
    </source>
</reference>
<dbReference type="InterPro" id="IPR010359">
    <property type="entry name" value="IrrE_HExxH"/>
</dbReference>
<evidence type="ECO:0000256" key="1">
    <source>
        <dbReference type="ARBA" id="ARBA00007227"/>
    </source>
</evidence>
<dbReference type="Pfam" id="PF01381">
    <property type="entry name" value="HTH_3"/>
    <property type="match status" value="1"/>
</dbReference>
<comment type="similarity">
    <text evidence="1">Belongs to the short-chain fatty acyl-CoA assimilation regulator (ScfR) family.</text>
</comment>
<accession>A0A1T4QBR8</accession>
<feature type="domain" description="HTH cro/C1-type" evidence="2">
    <location>
        <begin position="20"/>
        <end position="74"/>
    </location>
</feature>
<dbReference type="CDD" id="cd00093">
    <property type="entry name" value="HTH_XRE"/>
    <property type="match status" value="1"/>
</dbReference>
<dbReference type="PANTHER" id="PTHR43236:SF1">
    <property type="entry name" value="BLL7220 PROTEIN"/>
    <property type="match status" value="1"/>
</dbReference>
<dbReference type="Pfam" id="PF06114">
    <property type="entry name" value="Peptidase_M78"/>
    <property type="match status" value="1"/>
</dbReference>
<proteinExistence type="inferred from homology"/>
<sequence>MTNKYYEFTPDYAVPPGATILELLEHLNITQAQLAERTGRPKKTINEIIKGKTAITPETALQFEKVLGISANYLLRLEANYQETLARIKEKKSLEQNIEWLKNFPIKEMIKNKWIRECKDKVEQLDELLKFFGVSSVDAWDSIWRKYQVLFRKSNIAKTNPYAIASWLRRGEIEANNIDCLPYNKDKFKEVLFDIKNLTTTSPEVFVPQMQMLCAKAGVAVVFVKEFKGVPVSGATKWLSSEKALIQLSLRYKYNDHLWFSFYHEAGHILLHDKKSLFLETNETSETNKEKEADRFAANFLIPQRDYIEFIKKFDSRNISRNAVISFANKLRIAPGIVVGRLQHDRLIPYSYLNDLKVKYCWTDEK</sequence>
<dbReference type="SMART" id="SM00530">
    <property type="entry name" value="HTH_XRE"/>
    <property type="match status" value="1"/>
</dbReference>
<dbReference type="EMBL" id="FUXM01000018">
    <property type="protein sequence ID" value="SKA01233.1"/>
    <property type="molecule type" value="Genomic_DNA"/>
</dbReference>
<dbReference type="AlphaFoldDB" id="A0A1T4QBR8"/>
<dbReference type="InterPro" id="IPR010982">
    <property type="entry name" value="Lambda_DNA-bd_dom_sf"/>
</dbReference>
<dbReference type="NCBIfam" id="TIGR02607">
    <property type="entry name" value="antidote_HigA"/>
    <property type="match status" value="1"/>
</dbReference>
<dbReference type="InterPro" id="IPR013430">
    <property type="entry name" value="Toxin_antidote_HigA"/>
</dbReference>
<dbReference type="Proteomes" id="UP000189933">
    <property type="component" value="Unassembled WGS sequence"/>
</dbReference>
<evidence type="ECO:0000313" key="3">
    <source>
        <dbReference type="EMBL" id="SKA01233.1"/>
    </source>
</evidence>
<dbReference type="RefSeq" id="WP_078665662.1">
    <property type="nucleotide sequence ID" value="NZ_FUXM01000018.1"/>
</dbReference>
<dbReference type="GO" id="GO:0003677">
    <property type="term" value="F:DNA binding"/>
    <property type="evidence" value="ECO:0007669"/>
    <property type="project" value="InterPro"/>
</dbReference>
<dbReference type="InterPro" id="IPR001387">
    <property type="entry name" value="Cro/C1-type_HTH"/>
</dbReference>
<dbReference type="PANTHER" id="PTHR43236">
    <property type="entry name" value="ANTITOXIN HIGA1"/>
    <property type="match status" value="1"/>
</dbReference>
<dbReference type="Gene3D" id="1.10.10.2910">
    <property type="match status" value="1"/>
</dbReference>
<keyword evidence="4" id="KW-1185">Reference proteome</keyword>
<name>A0A1T4QBR8_9FIRM</name>
<dbReference type="OrthoDB" id="9796786at2"/>
<evidence type="ECO:0000259" key="2">
    <source>
        <dbReference type="PROSITE" id="PS50943"/>
    </source>
</evidence>
<evidence type="ECO:0000313" key="4">
    <source>
        <dbReference type="Proteomes" id="UP000189933"/>
    </source>
</evidence>
<dbReference type="PROSITE" id="PS50943">
    <property type="entry name" value="HTH_CROC1"/>
    <property type="match status" value="1"/>
</dbReference>
<organism evidence="3 4">
    <name type="scientific">Carboxydocella sporoproducens DSM 16521</name>
    <dbReference type="NCBI Taxonomy" id="1121270"/>
    <lineage>
        <taxon>Bacteria</taxon>
        <taxon>Bacillati</taxon>
        <taxon>Bacillota</taxon>
        <taxon>Clostridia</taxon>
        <taxon>Eubacteriales</taxon>
        <taxon>Clostridiales Family XVI. Incertae Sedis</taxon>
        <taxon>Carboxydocella</taxon>
    </lineage>
</organism>
<dbReference type="Gene3D" id="1.10.260.40">
    <property type="entry name" value="lambda repressor-like DNA-binding domains"/>
    <property type="match status" value="1"/>
</dbReference>
<dbReference type="InterPro" id="IPR052345">
    <property type="entry name" value="Rad_response_metalloprotease"/>
</dbReference>
<dbReference type="SUPFAM" id="SSF47413">
    <property type="entry name" value="lambda repressor-like DNA-binding domains"/>
    <property type="match status" value="1"/>
</dbReference>